<dbReference type="RefSeq" id="WP_305994424.1">
    <property type="nucleotide sequence ID" value="NZ_JAVAMP010000025.1"/>
</dbReference>
<feature type="domain" description="ATP-grasp" evidence="5">
    <location>
        <begin position="119"/>
        <end position="336"/>
    </location>
</feature>
<evidence type="ECO:0000313" key="7">
    <source>
        <dbReference type="Proteomes" id="UP001231941"/>
    </source>
</evidence>
<evidence type="ECO:0000313" key="6">
    <source>
        <dbReference type="EMBL" id="MDP5277122.1"/>
    </source>
</evidence>
<keyword evidence="1" id="KW-0436">Ligase</keyword>
<evidence type="ECO:0000256" key="1">
    <source>
        <dbReference type="ARBA" id="ARBA00022598"/>
    </source>
</evidence>
<dbReference type="InterPro" id="IPR052032">
    <property type="entry name" value="ATP-dep_AA_Ligase"/>
</dbReference>
<dbReference type="InterPro" id="IPR011761">
    <property type="entry name" value="ATP-grasp"/>
</dbReference>
<keyword evidence="2 4" id="KW-0547">Nucleotide-binding</keyword>
<name>A0ABT9J679_9BACL</name>
<dbReference type="SUPFAM" id="SSF56059">
    <property type="entry name" value="Glutathione synthetase ATP-binding domain-like"/>
    <property type="match status" value="1"/>
</dbReference>
<keyword evidence="7" id="KW-1185">Reference proteome</keyword>
<dbReference type="Pfam" id="PF13535">
    <property type="entry name" value="ATP-grasp_4"/>
    <property type="match status" value="1"/>
</dbReference>
<dbReference type="Proteomes" id="UP001231941">
    <property type="component" value="Unassembled WGS sequence"/>
</dbReference>
<keyword evidence="3 4" id="KW-0067">ATP-binding</keyword>
<evidence type="ECO:0000256" key="3">
    <source>
        <dbReference type="ARBA" id="ARBA00022840"/>
    </source>
</evidence>
<evidence type="ECO:0000256" key="4">
    <source>
        <dbReference type="PROSITE-ProRule" id="PRU00409"/>
    </source>
</evidence>
<reference evidence="6 7" key="1">
    <citation type="submission" date="2023-08" db="EMBL/GenBank/DDBJ databases">
        <authorList>
            <person name="Park J.-S."/>
        </authorList>
    </citation>
    <scope>NUCLEOTIDE SEQUENCE [LARGE SCALE GENOMIC DNA]</scope>
    <source>
        <strain evidence="6 7">2205SS18-9</strain>
    </source>
</reference>
<sequence>MESSVVILISDEGLGGVIPFGRAIKEHGMEPMLITGEVSKSHLQHWKEIFIKIHVIDNPYDYKIIKESAQELAKEKRIVAIFSCYDGTVLPAAQAAKELNVPHPNIDGLFNSRNKYQMRKITREGNLPTPKFALVGSIKECYFIKDNIGYPVVIKPINGMASHLVKLVKNEEQLIEAYHYLEERISDNFYGNYSNFIQFYDGINENINPLKTFLVEEFIQGNEYCAEIIIKDGEFHRVALFQKILEDTIKFHENGFVYPAFDLEEKREEMLWEHIEQCLTVLEINNCSAHVEIKDSENGPFLIEVNAGRAGGSIIVKAVKEILGIDLINEVIAIQGRLRAPNKVIKNEIERIGILSIFSHKSGRLKKIEGIEELKKLNGVIDVIPFSFPGDIIDITDKEVFSLNVLVSNLTQIEMEHLHKAANELIEFIIDSV</sequence>
<evidence type="ECO:0000259" key="5">
    <source>
        <dbReference type="PROSITE" id="PS50975"/>
    </source>
</evidence>
<dbReference type="PANTHER" id="PTHR43585:SF2">
    <property type="entry name" value="ATP-GRASP ENZYME FSQD"/>
    <property type="match status" value="1"/>
</dbReference>
<dbReference type="Gene3D" id="3.30.1490.20">
    <property type="entry name" value="ATP-grasp fold, A domain"/>
    <property type="match status" value="1"/>
</dbReference>
<accession>A0ABT9J679</accession>
<comment type="caution">
    <text evidence="6">The sequence shown here is derived from an EMBL/GenBank/DDBJ whole genome shotgun (WGS) entry which is preliminary data.</text>
</comment>
<organism evidence="6 7">
    <name type="scientific">Chengkuizengella axinellae</name>
    <dbReference type="NCBI Taxonomy" id="3064388"/>
    <lineage>
        <taxon>Bacteria</taxon>
        <taxon>Bacillati</taxon>
        <taxon>Bacillota</taxon>
        <taxon>Bacilli</taxon>
        <taxon>Bacillales</taxon>
        <taxon>Paenibacillaceae</taxon>
        <taxon>Chengkuizengella</taxon>
    </lineage>
</organism>
<dbReference type="InterPro" id="IPR013815">
    <property type="entry name" value="ATP_grasp_subdomain_1"/>
</dbReference>
<dbReference type="PANTHER" id="PTHR43585">
    <property type="entry name" value="FUMIPYRROLE BIOSYNTHESIS PROTEIN C"/>
    <property type="match status" value="1"/>
</dbReference>
<protein>
    <submittedName>
        <fullName evidence="6">ATP-grasp domain-containing protein</fullName>
    </submittedName>
</protein>
<gene>
    <name evidence="6" type="ORF">Q5Y73_23785</name>
</gene>
<dbReference type="EMBL" id="JAVAMP010000025">
    <property type="protein sequence ID" value="MDP5277122.1"/>
    <property type="molecule type" value="Genomic_DNA"/>
</dbReference>
<dbReference type="Gene3D" id="3.40.50.20">
    <property type="match status" value="1"/>
</dbReference>
<evidence type="ECO:0000256" key="2">
    <source>
        <dbReference type="ARBA" id="ARBA00022741"/>
    </source>
</evidence>
<proteinExistence type="predicted"/>
<dbReference type="PROSITE" id="PS50975">
    <property type="entry name" value="ATP_GRASP"/>
    <property type="match status" value="1"/>
</dbReference>
<dbReference type="Gene3D" id="3.30.470.20">
    <property type="entry name" value="ATP-grasp fold, B domain"/>
    <property type="match status" value="1"/>
</dbReference>